<sequence length="66" mass="6882">MRRSGALEAAAGSVDPKALSDVMGNTIAQSRTLQRTYTPAQIATAATVPEARKKGRRARAGNETGP</sequence>
<gene>
    <name evidence="2" type="ORF">ACFPK2_20880</name>
</gene>
<dbReference type="RefSeq" id="WP_158445027.1">
    <property type="nucleotide sequence ID" value="NZ_JAOAOS010000029.1"/>
</dbReference>
<evidence type="ECO:0000313" key="3">
    <source>
        <dbReference type="Proteomes" id="UP001595976"/>
    </source>
</evidence>
<feature type="region of interest" description="Disordered" evidence="1">
    <location>
        <begin position="38"/>
        <end position="66"/>
    </location>
</feature>
<evidence type="ECO:0000313" key="2">
    <source>
        <dbReference type="EMBL" id="MFC5295447.1"/>
    </source>
</evidence>
<proteinExistence type="predicted"/>
<keyword evidence="3" id="KW-1185">Reference proteome</keyword>
<protein>
    <submittedName>
        <fullName evidence="2">Uncharacterized protein</fullName>
    </submittedName>
</protein>
<evidence type="ECO:0000256" key="1">
    <source>
        <dbReference type="SAM" id="MobiDB-lite"/>
    </source>
</evidence>
<organism evidence="2 3">
    <name type="scientific">Bosea minatitlanensis</name>
    <dbReference type="NCBI Taxonomy" id="128782"/>
    <lineage>
        <taxon>Bacteria</taxon>
        <taxon>Pseudomonadati</taxon>
        <taxon>Pseudomonadota</taxon>
        <taxon>Alphaproteobacteria</taxon>
        <taxon>Hyphomicrobiales</taxon>
        <taxon>Boseaceae</taxon>
        <taxon>Bosea</taxon>
    </lineage>
</organism>
<name>A0ABW0F8C2_9HYPH</name>
<dbReference type="Proteomes" id="UP001595976">
    <property type="component" value="Unassembled WGS sequence"/>
</dbReference>
<reference evidence="3" key="1">
    <citation type="journal article" date="2019" name="Int. J. Syst. Evol. Microbiol.">
        <title>The Global Catalogue of Microorganisms (GCM) 10K type strain sequencing project: providing services to taxonomists for standard genome sequencing and annotation.</title>
        <authorList>
            <consortium name="The Broad Institute Genomics Platform"/>
            <consortium name="The Broad Institute Genome Sequencing Center for Infectious Disease"/>
            <person name="Wu L."/>
            <person name="Ma J."/>
        </authorList>
    </citation>
    <scope>NUCLEOTIDE SEQUENCE [LARGE SCALE GENOMIC DNA]</scope>
    <source>
        <strain evidence="3">CGMCC 1.15643</strain>
    </source>
</reference>
<comment type="caution">
    <text evidence="2">The sequence shown here is derived from an EMBL/GenBank/DDBJ whole genome shotgun (WGS) entry which is preliminary data.</text>
</comment>
<dbReference type="EMBL" id="JBHSLI010000010">
    <property type="protein sequence ID" value="MFC5295447.1"/>
    <property type="molecule type" value="Genomic_DNA"/>
</dbReference>
<accession>A0ABW0F8C2</accession>